<reference evidence="4" key="1">
    <citation type="submission" date="2017-02" db="EMBL/GenBank/DDBJ databases">
        <title>Natronthermophilus aegyptiacus gen. nov.,sp. nov., an aerobic, extremely halophilic alkalithermophilic archaeon isolated from the athalassohaline Wadi An Natrun, Egypt.</title>
        <authorList>
            <person name="Zhao B."/>
        </authorList>
    </citation>
    <scope>NUCLEOTIDE SEQUENCE [LARGE SCALE GENOMIC DNA]</scope>
    <source>
        <strain evidence="4">JW/NM-HA 15</strain>
    </source>
</reference>
<proteinExistence type="predicted"/>
<dbReference type="KEGG" id="naj:B1756_14965"/>
<dbReference type="EMBL" id="CP019893">
    <property type="protein sequence ID" value="ARS91874.1"/>
    <property type="molecule type" value="Genomic_DNA"/>
</dbReference>
<dbReference type="AlphaFoldDB" id="A0A2Z2I1T6"/>
<protein>
    <recommendedName>
        <fullName evidence="2">Alpha-galactosidase NEW3 domain-containing protein</fullName>
    </recommendedName>
</protein>
<dbReference type="Gene3D" id="2.60.40.10">
    <property type="entry name" value="Immunoglobulins"/>
    <property type="match status" value="1"/>
</dbReference>
<evidence type="ECO:0000259" key="2">
    <source>
        <dbReference type="Pfam" id="PF10633"/>
    </source>
</evidence>
<feature type="domain" description="Alpha-galactosidase NEW3" evidence="2">
    <location>
        <begin position="146"/>
        <end position="221"/>
    </location>
</feature>
<keyword evidence="1" id="KW-0472">Membrane</keyword>
<organism evidence="3 4">
    <name type="scientific">Natrarchaeobaculum aegyptiacum</name>
    <dbReference type="NCBI Taxonomy" id="745377"/>
    <lineage>
        <taxon>Archaea</taxon>
        <taxon>Methanobacteriati</taxon>
        <taxon>Methanobacteriota</taxon>
        <taxon>Stenosarchaea group</taxon>
        <taxon>Halobacteria</taxon>
        <taxon>Halobacteriales</taxon>
        <taxon>Natrialbaceae</taxon>
        <taxon>Natrarchaeobaculum</taxon>
    </lineage>
</organism>
<dbReference type="Proteomes" id="UP000250088">
    <property type="component" value="Chromosome"/>
</dbReference>
<dbReference type="InterPro" id="IPR013783">
    <property type="entry name" value="Ig-like_fold"/>
</dbReference>
<gene>
    <name evidence="3" type="ORF">B1756_14965</name>
</gene>
<dbReference type="Pfam" id="PF10633">
    <property type="entry name" value="NPCBM_assoc"/>
    <property type="match status" value="1"/>
</dbReference>
<dbReference type="PANTHER" id="PTHR35902">
    <property type="entry name" value="S-LAYER DOMAIN-LIKE PROTEIN-RELATED"/>
    <property type="match status" value="1"/>
</dbReference>
<evidence type="ECO:0000313" key="3">
    <source>
        <dbReference type="EMBL" id="ARS91874.1"/>
    </source>
</evidence>
<evidence type="ECO:0000313" key="4">
    <source>
        <dbReference type="Proteomes" id="UP000250088"/>
    </source>
</evidence>
<keyword evidence="4" id="KW-1185">Reference proteome</keyword>
<feature type="transmembrane region" description="Helical" evidence="1">
    <location>
        <begin position="475"/>
        <end position="499"/>
    </location>
</feature>
<evidence type="ECO:0000256" key="1">
    <source>
        <dbReference type="SAM" id="Phobius"/>
    </source>
</evidence>
<keyword evidence="1" id="KW-1133">Transmembrane helix</keyword>
<dbReference type="PANTHER" id="PTHR35902:SF3">
    <property type="entry name" value="NPCBM-ASSOCIATED, NEW3 DOMAIN OF ALPHA-GALACTOSIDASE"/>
    <property type="match status" value="1"/>
</dbReference>
<name>A0A2Z2I1T6_9EURY</name>
<keyword evidence="1" id="KW-0812">Transmembrane</keyword>
<accession>A0A2Z2I1T6</accession>
<dbReference type="InterPro" id="IPR018905">
    <property type="entry name" value="A-galactase_NEW3"/>
</dbReference>
<sequence length="502" mass="53300">MTRGEPEIDASIPDNRIAAGTEESVGIQVQNEGNLRLGTQSERVTGARGVTVEIVNEGPFEVRSGTSSIGSLGEGQMQEVSQRIAVPEDVDPGEYDVTIEVSYSYDYQVSDNSGVVYQRTGSDTIDLTIVVPDDPQFEISDVATDVEPGGDGTATLEIENVGADTATQTRVTITGGGGVTVDGEAAEEVLGDLEPGETATVSVDVEIAATASAGAKPLDLEFAYADGSGIQREEAVTETASLAPAPEQSFSISNVEDTLAVGYNGVVTGEVKNDGTRAVDDAVLVVEPMTDSLFVEDTRYALPPIEPGESTEFRYPVDVSGQADEGPRQVRFTIEYSAGDRSTVEDGPFSERVVIDPRTDEFSLADDGITVEQGGHSEFVIEITNRRDETLSNIDANLYADSPLNSQNDEAFVAELAPGESAKLQFDVFAAPDAPAETHPVELDFEYDTERGETQLSDAYQHPVEVTPSSDDGGIGVVGVIIRAMVVLTAIGIAGTLWWRLR</sequence>